<dbReference type="Gene3D" id="3.40.30.10">
    <property type="entry name" value="Glutaredoxin"/>
    <property type="match status" value="1"/>
</dbReference>
<gene>
    <name evidence="6" type="ORF">GIB67_021625</name>
</gene>
<name>A0A7J7ME02_9MAGN</name>
<dbReference type="InterPro" id="IPR044627">
    <property type="entry name" value="DHAR1/2/3/4"/>
</dbReference>
<dbReference type="PANTHER" id="PTHR44420">
    <property type="entry name" value="GLUTATHIONE S-TRANSFERASE DHAR2-RELATED"/>
    <property type="match status" value="1"/>
</dbReference>
<dbReference type="SUPFAM" id="SSF52833">
    <property type="entry name" value="Thioredoxin-like"/>
    <property type="match status" value="1"/>
</dbReference>
<dbReference type="EMBL" id="JACGCM010001588">
    <property type="protein sequence ID" value="KAF6153020.1"/>
    <property type="molecule type" value="Genomic_DNA"/>
</dbReference>
<dbReference type="AlphaFoldDB" id="A0A7J7ME02"/>
<evidence type="ECO:0000256" key="3">
    <source>
        <dbReference type="ARBA" id="ARBA00024194"/>
    </source>
</evidence>
<evidence type="ECO:0000313" key="7">
    <source>
        <dbReference type="Proteomes" id="UP000541444"/>
    </source>
</evidence>
<evidence type="ECO:0000256" key="4">
    <source>
        <dbReference type="ARBA" id="ARBA00047960"/>
    </source>
</evidence>
<comment type="catalytic activity">
    <reaction evidence="4">
        <text>RX + glutathione = an S-substituted glutathione + a halide anion + H(+)</text>
        <dbReference type="Rhea" id="RHEA:16437"/>
        <dbReference type="ChEBI" id="CHEBI:15378"/>
        <dbReference type="ChEBI" id="CHEBI:16042"/>
        <dbReference type="ChEBI" id="CHEBI:17792"/>
        <dbReference type="ChEBI" id="CHEBI:57925"/>
        <dbReference type="ChEBI" id="CHEBI:90779"/>
        <dbReference type="EC" id="2.5.1.18"/>
    </reaction>
</comment>
<dbReference type="InterPro" id="IPR004045">
    <property type="entry name" value="Glutathione_S-Trfase_N"/>
</dbReference>
<reference evidence="6 7" key="1">
    <citation type="journal article" date="2020" name="IScience">
        <title>Genome Sequencing of the Endangered Kingdonia uniflora (Circaeasteraceae, Ranunculales) Reveals Potential Mechanisms of Evolutionary Specialization.</title>
        <authorList>
            <person name="Sun Y."/>
            <person name="Deng T."/>
            <person name="Zhang A."/>
            <person name="Moore M.J."/>
            <person name="Landis J.B."/>
            <person name="Lin N."/>
            <person name="Zhang H."/>
            <person name="Zhang X."/>
            <person name="Huang J."/>
            <person name="Zhang X."/>
            <person name="Sun H."/>
            <person name="Wang H."/>
        </authorList>
    </citation>
    <scope>NUCLEOTIDE SEQUENCE [LARGE SCALE GENOMIC DNA]</scope>
    <source>
        <strain evidence="6">TB1705</strain>
        <tissue evidence="6">Leaf</tissue>
    </source>
</reference>
<keyword evidence="7" id="KW-1185">Reference proteome</keyword>
<comment type="similarity">
    <text evidence="3">Belongs to the GST superfamily. DHAR family.</text>
</comment>
<sequence length="421" mass="46995">MMRTWLINSIQSTISAGYLFTNNAHLIWESLRKVYSQLENNTRIFQLSNEIGNFKQGTKTLGVYYARLRSSWEELSHYDIFIEWPASAPIEKVPTPPTVAEIYAKIVQKTVVLQLLAGLNPDFEYARVHLLNRTSFPTLKKTHAYCRSDQSRRSPMPPISGIPSETSVMAVRYAYPTPPSVPSQTSHTSSASLSMLLAASGNSHPPRKNVIIAVYTRRHRGRQPPTPNCQASFIAPGLPPATDSPLSGIEPSPTASIPVIIDDDSPVSHSDDDKSIAIRKEKCPFSQRVLLTLEEKHLPYDMKLIDLANKPEWLLKISPGGKVPALNKTYSMQDSFYMMTLSTERFQKIKMESPEEYLSYISHKTWVVGKWLTPGDCTYGELVAVKLSTDVEGQGTCELCYCGSKVLTNAIVSPKLAFLPL</sequence>
<proteinExistence type="inferred from homology"/>
<organism evidence="6 7">
    <name type="scientific">Kingdonia uniflora</name>
    <dbReference type="NCBI Taxonomy" id="39325"/>
    <lineage>
        <taxon>Eukaryota</taxon>
        <taxon>Viridiplantae</taxon>
        <taxon>Streptophyta</taxon>
        <taxon>Embryophyta</taxon>
        <taxon>Tracheophyta</taxon>
        <taxon>Spermatophyta</taxon>
        <taxon>Magnoliopsida</taxon>
        <taxon>Ranunculales</taxon>
        <taxon>Circaeasteraceae</taxon>
        <taxon>Kingdonia</taxon>
    </lineage>
</organism>
<keyword evidence="2" id="KW-0808">Transferase</keyword>
<dbReference type="EC" id="2.5.1.18" evidence="1"/>
<evidence type="ECO:0000256" key="2">
    <source>
        <dbReference type="ARBA" id="ARBA00022679"/>
    </source>
</evidence>
<dbReference type="OrthoDB" id="1935530at2759"/>
<dbReference type="GO" id="GO:0004364">
    <property type="term" value="F:glutathione transferase activity"/>
    <property type="evidence" value="ECO:0007669"/>
    <property type="project" value="UniProtKB-EC"/>
</dbReference>
<dbReference type="PANTHER" id="PTHR44420:SF2">
    <property type="entry name" value="GLUTATHIONE S-TRANSFERASE DHAR2-RELATED"/>
    <property type="match status" value="1"/>
</dbReference>
<feature type="domain" description="GST N-terminal" evidence="5">
    <location>
        <begin position="283"/>
        <end position="326"/>
    </location>
</feature>
<evidence type="ECO:0000313" key="6">
    <source>
        <dbReference type="EMBL" id="KAF6153020.1"/>
    </source>
</evidence>
<protein>
    <recommendedName>
        <fullName evidence="1">glutathione transferase</fullName>
        <ecNumber evidence="1">2.5.1.18</ecNumber>
    </recommendedName>
</protein>
<dbReference type="Pfam" id="PF13409">
    <property type="entry name" value="GST_N_2"/>
    <property type="match status" value="1"/>
</dbReference>
<dbReference type="Proteomes" id="UP000541444">
    <property type="component" value="Unassembled WGS sequence"/>
</dbReference>
<dbReference type="InterPro" id="IPR036249">
    <property type="entry name" value="Thioredoxin-like_sf"/>
</dbReference>
<comment type="caution">
    <text evidence="6">The sequence shown here is derived from an EMBL/GenBank/DDBJ whole genome shotgun (WGS) entry which is preliminary data.</text>
</comment>
<accession>A0A7J7ME02</accession>
<evidence type="ECO:0000259" key="5">
    <source>
        <dbReference type="Pfam" id="PF13409"/>
    </source>
</evidence>
<dbReference type="GO" id="GO:0033355">
    <property type="term" value="P:ascorbate glutathione cycle"/>
    <property type="evidence" value="ECO:0007669"/>
    <property type="project" value="InterPro"/>
</dbReference>
<dbReference type="GO" id="GO:0045174">
    <property type="term" value="F:glutathione dehydrogenase (ascorbate) activity"/>
    <property type="evidence" value="ECO:0007669"/>
    <property type="project" value="InterPro"/>
</dbReference>
<evidence type="ECO:0000256" key="1">
    <source>
        <dbReference type="ARBA" id="ARBA00012452"/>
    </source>
</evidence>